<reference evidence="4" key="1">
    <citation type="journal article" date="2023" name="Commun. Biol.">
        <title>Genome analysis of Parmales, the sister group of diatoms, reveals the evolutionary specialization of diatoms from phago-mixotrophs to photoautotrophs.</title>
        <authorList>
            <person name="Ban H."/>
            <person name="Sato S."/>
            <person name="Yoshikawa S."/>
            <person name="Yamada K."/>
            <person name="Nakamura Y."/>
            <person name="Ichinomiya M."/>
            <person name="Sato N."/>
            <person name="Blanc-Mathieu R."/>
            <person name="Endo H."/>
            <person name="Kuwata A."/>
            <person name="Ogata H."/>
        </authorList>
    </citation>
    <scope>NUCLEOTIDE SEQUENCE [LARGE SCALE GENOMIC DNA]</scope>
    <source>
        <strain evidence="4">NIES 3699</strain>
    </source>
</reference>
<proteinExistence type="predicted"/>
<protein>
    <recommendedName>
        <fullName evidence="2">Myb-like domain-containing protein</fullName>
    </recommendedName>
</protein>
<evidence type="ECO:0000259" key="2">
    <source>
        <dbReference type="SMART" id="SM00717"/>
    </source>
</evidence>
<gene>
    <name evidence="3" type="ORF">TrVE_jg14026</name>
</gene>
<dbReference type="SMART" id="SM00717">
    <property type="entry name" value="SANT"/>
    <property type="match status" value="1"/>
</dbReference>
<dbReference type="CDD" id="cd00167">
    <property type="entry name" value="SANT"/>
    <property type="match status" value="1"/>
</dbReference>
<name>A0A9W7BYF3_9STRA</name>
<dbReference type="AlphaFoldDB" id="A0A9W7BYF3"/>
<comment type="caution">
    <text evidence="3">The sequence shown here is derived from an EMBL/GenBank/DDBJ whole genome shotgun (WGS) entry which is preliminary data.</text>
</comment>
<organism evidence="3 4">
    <name type="scientific">Triparma verrucosa</name>
    <dbReference type="NCBI Taxonomy" id="1606542"/>
    <lineage>
        <taxon>Eukaryota</taxon>
        <taxon>Sar</taxon>
        <taxon>Stramenopiles</taxon>
        <taxon>Ochrophyta</taxon>
        <taxon>Bolidophyceae</taxon>
        <taxon>Parmales</taxon>
        <taxon>Triparmaceae</taxon>
        <taxon>Triparma</taxon>
    </lineage>
</organism>
<dbReference type="InterPro" id="IPR001005">
    <property type="entry name" value="SANT/Myb"/>
</dbReference>
<accession>A0A9W7BYF3</accession>
<dbReference type="EMBL" id="BRXX01000189">
    <property type="protein sequence ID" value="GMH96721.1"/>
    <property type="molecule type" value="Genomic_DNA"/>
</dbReference>
<feature type="region of interest" description="Disordered" evidence="1">
    <location>
        <begin position="197"/>
        <end position="226"/>
    </location>
</feature>
<evidence type="ECO:0000256" key="1">
    <source>
        <dbReference type="SAM" id="MobiDB-lite"/>
    </source>
</evidence>
<keyword evidence="4" id="KW-1185">Reference proteome</keyword>
<dbReference type="Proteomes" id="UP001165160">
    <property type="component" value="Unassembled WGS sequence"/>
</dbReference>
<sequence>MLLLGNAMGPANFLALKCGESTVIDDILYIRWVHPSRWTSVDEQYFPQVLLNNLLAGHVGVLCFACTFTDNVMLTISDFFDGISTFNVVFNSDLTVVGKVKEKVGEVVEESVSGVDYFGEKGGYDERDKEGLDEDASLKLDSRVGGISKTSRNLLEAFLRLQALFVKVENHEVVLLSQAELLSDYIEKKGLKTRGEKRSGGEVLEEVSEETASQVNRSEGSYPRTGKDAWSVEEENAFERAFEEYGNKVHHCDYYEQIISEYEVLQNRSRHALRNRVNYHKNYR</sequence>
<evidence type="ECO:0000313" key="3">
    <source>
        <dbReference type="EMBL" id="GMH96721.1"/>
    </source>
</evidence>
<evidence type="ECO:0000313" key="4">
    <source>
        <dbReference type="Proteomes" id="UP001165160"/>
    </source>
</evidence>
<feature type="domain" description="Myb-like" evidence="2">
    <location>
        <begin position="226"/>
        <end position="283"/>
    </location>
</feature>